<evidence type="ECO:0000256" key="9">
    <source>
        <dbReference type="SAM" id="Phobius"/>
    </source>
</evidence>
<sequence>MKLLCLEMLMLLASMTSALPTEGYYTDYGGRRCRWCPPGQYQANCNECSPCPSGSFTSKWNREDMCHPCNLDCRKDFHLQVVRPCSAVSDAVCKCIDGFACRAFDSTTGQCSQCDVDVLSTLPPALTKHQTETTCAPGNCDLQTHSVSPTETALRGPDTGDRALWWCVGLVVVFLVILLLTPAVFMWRRREGTCLKECESFRGPSPCRPSRSVPCLSLGGSVFVRRL</sequence>
<keyword evidence="2" id="KW-0964">Secreted</keyword>
<proteinExistence type="predicted"/>
<protein>
    <recommendedName>
        <fullName evidence="11">TNFR-Cys domain-containing protein</fullName>
    </recommendedName>
</protein>
<evidence type="ECO:0000256" key="3">
    <source>
        <dbReference type="ARBA" id="ARBA00022703"/>
    </source>
</evidence>
<dbReference type="GO" id="GO:0006915">
    <property type="term" value="P:apoptotic process"/>
    <property type="evidence" value="ECO:0007669"/>
    <property type="project" value="UniProtKB-KW"/>
</dbReference>
<evidence type="ECO:0000256" key="1">
    <source>
        <dbReference type="ARBA" id="ARBA00004613"/>
    </source>
</evidence>
<evidence type="ECO:0000256" key="6">
    <source>
        <dbReference type="ARBA" id="ARBA00023157"/>
    </source>
</evidence>
<evidence type="ECO:0000313" key="12">
    <source>
        <dbReference type="EMBL" id="KAG5856283.1"/>
    </source>
</evidence>
<dbReference type="GO" id="GO:0005576">
    <property type="term" value="C:extracellular region"/>
    <property type="evidence" value="ECO:0007669"/>
    <property type="project" value="UniProtKB-SubCell"/>
</dbReference>
<feature type="repeat" description="TNFR-Cys" evidence="8">
    <location>
        <begin position="50"/>
        <end position="93"/>
    </location>
</feature>
<name>A0A9D3N015_ANGAN</name>
<evidence type="ECO:0000256" key="2">
    <source>
        <dbReference type="ARBA" id="ARBA00022525"/>
    </source>
</evidence>
<comment type="caution">
    <text evidence="8">Lacks conserved residue(s) required for the propagation of feature annotation.</text>
</comment>
<keyword evidence="7" id="KW-0325">Glycoprotein</keyword>
<accession>A0A9D3N015</accession>
<feature type="signal peptide" evidence="10">
    <location>
        <begin position="1"/>
        <end position="18"/>
    </location>
</feature>
<dbReference type="InterPro" id="IPR001368">
    <property type="entry name" value="TNFR/NGFR_Cys_rich_reg"/>
</dbReference>
<evidence type="ECO:0000256" key="8">
    <source>
        <dbReference type="PROSITE-ProRule" id="PRU00206"/>
    </source>
</evidence>
<reference evidence="12" key="1">
    <citation type="submission" date="2021-01" db="EMBL/GenBank/DDBJ databases">
        <title>A chromosome-scale assembly of European eel, Anguilla anguilla.</title>
        <authorList>
            <person name="Henkel C."/>
            <person name="Jong-Raadsen S.A."/>
            <person name="Dufour S."/>
            <person name="Weltzien F.-A."/>
            <person name="Palstra A.P."/>
            <person name="Pelster B."/>
            <person name="Spaink H.P."/>
            <person name="Van Den Thillart G.E."/>
            <person name="Jansen H."/>
            <person name="Zahm M."/>
            <person name="Klopp C."/>
            <person name="Cedric C."/>
            <person name="Louis A."/>
            <person name="Berthelot C."/>
            <person name="Parey E."/>
            <person name="Roest Crollius H."/>
            <person name="Montfort J."/>
            <person name="Robinson-Rechavi M."/>
            <person name="Bucao C."/>
            <person name="Bouchez O."/>
            <person name="Gislard M."/>
            <person name="Lluch J."/>
            <person name="Milhes M."/>
            <person name="Lampietro C."/>
            <person name="Lopez Roques C."/>
            <person name="Donnadieu C."/>
            <person name="Braasch I."/>
            <person name="Desvignes T."/>
            <person name="Postlethwait J."/>
            <person name="Bobe J."/>
            <person name="Guiguen Y."/>
            <person name="Dirks R."/>
        </authorList>
    </citation>
    <scope>NUCLEOTIDE SEQUENCE</scope>
    <source>
        <strain evidence="12">Tag_6206</strain>
        <tissue evidence="12">Liver</tissue>
    </source>
</reference>
<keyword evidence="13" id="KW-1185">Reference proteome</keyword>
<dbReference type="AlphaFoldDB" id="A0A9D3N015"/>
<dbReference type="InterPro" id="IPR052459">
    <property type="entry name" value="TNFRSF_decoy_receptor"/>
</dbReference>
<keyword evidence="5" id="KW-0677">Repeat</keyword>
<gene>
    <name evidence="12" type="ORF">ANANG_G00006380</name>
</gene>
<dbReference type="Pfam" id="PF00020">
    <property type="entry name" value="TNFR_c6"/>
    <property type="match status" value="1"/>
</dbReference>
<keyword evidence="9" id="KW-1133">Transmembrane helix</keyword>
<comment type="caution">
    <text evidence="12">The sequence shown here is derived from an EMBL/GenBank/DDBJ whole genome shotgun (WGS) entry which is preliminary data.</text>
</comment>
<evidence type="ECO:0000313" key="13">
    <source>
        <dbReference type="Proteomes" id="UP001044222"/>
    </source>
</evidence>
<keyword evidence="9" id="KW-0812">Transmembrane</keyword>
<keyword evidence="9" id="KW-0472">Membrane</keyword>
<dbReference type="PANTHER" id="PTHR23097:SF181">
    <property type="entry name" value="CASPASE-8-LIKE"/>
    <property type="match status" value="1"/>
</dbReference>
<dbReference type="SUPFAM" id="SSF57586">
    <property type="entry name" value="TNF receptor-like"/>
    <property type="match status" value="2"/>
</dbReference>
<dbReference type="PANTHER" id="PTHR23097">
    <property type="entry name" value="TUMOR NECROSIS FACTOR RECEPTOR SUPERFAMILY MEMBER"/>
    <property type="match status" value="1"/>
</dbReference>
<keyword evidence="6 8" id="KW-1015">Disulfide bond</keyword>
<evidence type="ECO:0000259" key="11">
    <source>
        <dbReference type="PROSITE" id="PS50050"/>
    </source>
</evidence>
<keyword evidence="3" id="KW-0053">Apoptosis</keyword>
<comment type="subcellular location">
    <subcellularLocation>
        <location evidence="1">Secreted</location>
    </subcellularLocation>
</comment>
<feature type="transmembrane region" description="Helical" evidence="9">
    <location>
        <begin position="163"/>
        <end position="187"/>
    </location>
</feature>
<dbReference type="Proteomes" id="UP001044222">
    <property type="component" value="Unassembled WGS sequence"/>
</dbReference>
<feature type="chain" id="PRO_5039546529" description="TNFR-Cys domain-containing protein" evidence="10">
    <location>
        <begin position="19"/>
        <end position="227"/>
    </location>
</feature>
<organism evidence="12 13">
    <name type="scientific">Anguilla anguilla</name>
    <name type="common">European freshwater eel</name>
    <name type="synonym">Muraena anguilla</name>
    <dbReference type="NCBI Taxonomy" id="7936"/>
    <lineage>
        <taxon>Eukaryota</taxon>
        <taxon>Metazoa</taxon>
        <taxon>Chordata</taxon>
        <taxon>Craniata</taxon>
        <taxon>Vertebrata</taxon>
        <taxon>Euteleostomi</taxon>
        <taxon>Actinopterygii</taxon>
        <taxon>Neopterygii</taxon>
        <taxon>Teleostei</taxon>
        <taxon>Anguilliformes</taxon>
        <taxon>Anguillidae</taxon>
        <taxon>Anguilla</taxon>
    </lineage>
</organism>
<dbReference type="SMART" id="SM00208">
    <property type="entry name" value="TNFR"/>
    <property type="match status" value="1"/>
</dbReference>
<feature type="disulfide bond" evidence="8">
    <location>
        <begin position="51"/>
        <end position="66"/>
    </location>
</feature>
<dbReference type="EMBL" id="JAFIRN010000001">
    <property type="protein sequence ID" value="KAG5856283.1"/>
    <property type="molecule type" value="Genomic_DNA"/>
</dbReference>
<dbReference type="PROSITE" id="PS00652">
    <property type="entry name" value="TNFR_NGFR_1"/>
    <property type="match status" value="1"/>
</dbReference>
<feature type="domain" description="TNFR-Cys" evidence="11">
    <location>
        <begin position="50"/>
        <end position="93"/>
    </location>
</feature>
<dbReference type="Gene3D" id="2.10.50.10">
    <property type="entry name" value="Tumor Necrosis Factor Receptor, subunit A, domain 2"/>
    <property type="match status" value="2"/>
</dbReference>
<evidence type="ECO:0000256" key="5">
    <source>
        <dbReference type="ARBA" id="ARBA00022737"/>
    </source>
</evidence>
<keyword evidence="4 10" id="KW-0732">Signal</keyword>
<dbReference type="PROSITE" id="PS50050">
    <property type="entry name" value="TNFR_NGFR_2"/>
    <property type="match status" value="1"/>
</dbReference>
<evidence type="ECO:0000256" key="10">
    <source>
        <dbReference type="SAM" id="SignalP"/>
    </source>
</evidence>
<evidence type="ECO:0000256" key="7">
    <source>
        <dbReference type="ARBA" id="ARBA00023180"/>
    </source>
</evidence>
<evidence type="ECO:0000256" key="4">
    <source>
        <dbReference type="ARBA" id="ARBA00022729"/>
    </source>
</evidence>